<dbReference type="EMBL" id="CAMXCT030002908">
    <property type="protein sequence ID" value="CAL4788599.1"/>
    <property type="molecule type" value="Genomic_DNA"/>
</dbReference>
<sequence>MKKKRGRTEVLANEPSASSSREPSFSVHVERSLDVALAQGNKFVSVPQLPWETGFLRDVLGSPGSFAPPWLSPLVLPRNLPSVNAQPSVITMDVHEKKSLVRAHYQDRMTAGLNDKRQTILAKWVDLVLLHPQDSRLGQLLLSCVGQPDCERAIAQLVEDWLARKSTSTLQVRASSFAMYVSFVRKYVGDVAIIPIDEEHVYRYVAHLRSSQKPPTRAQTFVSTLSFVGAVFGWAGAEDAANSQRVQGAAHLCYLRKRVLRQAPPLDIVAIIILELCCLFELDNFLRGSAGLCLLALYGRLRVSDCSRISHGKILGDYFEGSFGTLEKLGAAEMTERLGECLAKLLPKEAFKHYTSHSLKCTLLTYTNVFGLTLEQNELLGYHVVKGHASALNYSRDALASPIRAMMTMLESVKQGTFRPLSVRGSHFVDLSQAVSVRAQFSESTGYSLDEAALLFASEVAMQNENSYEAFKDKMSLLGESEFGRIDGPCNRVNMNVSLGGMDSDLEAEDDESSSSDSCSTSAEEGMAAVEEDLMGKAAAGINPHADVCLHAGKSSSKREQFTKDC</sequence>
<evidence type="ECO:0000256" key="1">
    <source>
        <dbReference type="SAM" id="MobiDB-lite"/>
    </source>
</evidence>
<proteinExistence type="predicted"/>
<feature type="compositionally biased region" description="Acidic residues" evidence="1">
    <location>
        <begin position="504"/>
        <end position="514"/>
    </location>
</feature>
<reference evidence="3 4" key="2">
    <citation type="submission" date="2024-05" db="EMBL/GenBank/DDBJ databases">
        <authorList>
            <person name="Chen Y."/>
            <person name="Shah S."/>
            <person name="Dougan E. K."/>
            <person name="Thang M."/>
            <person name="Chan C."/>
        </authorList>
    </citation>
    <scope>NUCLEOTIDE SEQUENCE [LARGE SCALE GENOMIC DNA]</scope>
</reference>
<feature type="compositionally biased region" description="Low complexity" evidence="1">
    <location>
        <begin position="14"/>
        <end position="24"/>
    </location>
</feature>
<evidence type="ECO:0000313" key="4">
    <source>
        <dbReference type="Proteomes" id="UP001152797"/>
    </source>
</evidence>
<dbReference type="AlphaFoldDB" id="A0A9P1G8P1"/>
<comment type="caution">
    <text evidence="2">The sequence shown here is derived from an EMBL/GenBank/DDBJ whole genome shotgun (WGS) entry which is preliminary data.</text>
</comment>
<dbReference type="Proteomes" id="UP001152797">
    <property type="component" value="Unassembled WGS sequence"/>
</dbReference>
<feature type="region of interest" description="Disordered" evidence="1">
    <location>
        <begin position="1"/>
        <end position="24"/>
    </location>
</feature>
<dbReference type="EMBL" id="CAMXCT010002908">
    <property type="protein sequence ID" value="CAI4001287.1"/>
    <property type="molecule type" value="Genomic_DNA"/>
</dbReference>
<organism evidence="2">
    <name type="scientific">Cladocopium goreaui</name>
    <dbReference type="NCBI Taxonomy" id="2562237"/>
    <lineage>
        <taxon>Eukaryota</taxon>
        <taxon>Sar</taxon>
        <taxon>Alveolata</taxon>
        <taxon>Dinophyceae</taxon>
        <taxon>Suessiales</taxon>
        <taxon>Symbiodiniaceae</taxon>
        <taxon>Cladocopium</taxon>
    </lineage>
</organism>
<evidence type="ECO:0000313" key="2">
    <source>
        <dbReference type="EMBL" id="CAI4001287.1"/>
    </source>
</evidence>
<accession>A0A9P1G8P1</accession>
<evidence type="ECO:0000313" key="3">
    <source>
        <dbReference type="EMBL" id="CAL4788599.1"/>
    </source>
</evidence>
<protein>
    <submittedName>
        <fullName evidence="3">Multidrug resistance protein 1A</fullName>
    </submittedName>
</protein>
<name>A0A9P1G8P1_9DINO</name>
<gene>
    <name evidence="2" type="ORF">C1SCF055_LOCUS27341</name>
</gene>
<feature type="compositionally biased region" description="Low complexity" evidence="1">
    <location>
        <begin position="515"/>
        <end position="525"/>
    </location>
</feature>
<feature type="region of interest" description="Disordered" evidence="1">
    <location>
        <begin position="500"/>
        <end position="532"/>
    </location>
</feature>
<dbReference type="EMBL" id="CAMXCT020002908">
    <property type="protein sequence ID" value="CAL1154662.1"/>
    <property type="molecule type" value="Genomic_DNA"/>
</dbReference>
<keyword evidence="4" id="KW-1185">Reference proteome</keyword>
<reference evidence="2" key="1">
    <citation type="submission" date="2022-10" db="EMBL/GenBank/DDBJ databases">
        <authorList>
            <person name="Chen Y."/>
            <person name="Dougan E. K."/>
            <person name="Chan C."/>
            <person name="Rhodes N."/>
            <person name="Thang M."/>
        </authorList>
    </citation>
    <scope>NUCLEOTIDE SEQUENCE</scope>
</reference>